<comment type="caution">
    <text evidence="2">The sequence shown here is derived from an EMBL/GenBank/DDBJ whole genome shotgun (WGS) entry which is preliminary data.</text>
</comment>
<proteinExistence type="predicted"/>
<dbReference type="Pfam" id="PF13302">
    <property type="entry name" value="Acetyltransf_3"/>
    <property type="match status" value="1"/>
</dbReference>
<dbReference type="PANTHER" id="PTHR43792:SF16">
    <property type="entry name" value="N-ACETYLTRANSFERASE DOMAIN-CONTAINING PROTEIN"/>
    <property type="match status" value="1"/>
</dbReference>
<organism evidence="2 3">
    <name type="scientific">Dyella japonica</name>
    <dbReference type="NCBI Taxonomy" id="231455"/>
    <lineage>
        <taxon>Bacteria</taxon>
        <taxon>Pseudomonadati</taxon>
        <taxon>Pseudomonadota</taxon>
        <taxon>Gammaproteobacteria</taxon>
        <taxon>Lysobacterales</taxon>
        <taxon>Rhodanobacteraceae</taxon>
        <taxon>Dyella</taxon>
    </lineage>
</organism>
<gene>
    <name evidence="2" type="ORF">ABIC75_002409</name>
</gene>
<accession>A0ABV2JV21</accession>
<dbReference type="PANTHER" id="PTHR43792">
    <property type="entry name" value="GNAT FAMILY, PUTATIVE (AFU_ORTHOLOGUE AFUA_3G00765)-RELATED-RELATED"/>
    <property type="match status" value="1"/>
</dbReference>
<protein>
    <submittedName>
        <fullName evidence="2">RimJ/RimL family protein N-acetyltransferase</fullName>
    </submittedName>
</protein>
<reference evidence="2 3" key="1">
    <citation type="submission" date="2024-06" db="EMBL/GenBank/DDBJ databases">
        <title>Sorghum-associated microbial communities from plants grown in Nebraska, USA.</title>
        <authorList>
            <person name="Schachtman D."/>
        </authorList>
    </citation>
    <scope>NUCLEOTIDE SEQUENCE [LARGE SCALE GENOMIC DNA]</scope>
    <source>
        <strain evidence="2 3">1073</strain>
    </source>
</reference>
<sequence length="179" mass="20022">MDGATGHSSVIPVIETARLRLRAHRVEDHDERVAIWSHPEVTRYIGGRPFGAEEIWRRFLQYIGLWHVLGYGYWGVEEKATGRLIGDVGFADLKREMEPSLHGMLEFGWALAPHAQGKGYASEAVAAALAWASEHLPNMTAVCIISPENAPSIRVAEKAGFVKWMDSVYHDAPTVVYRR</sequence>
<dbReference type="InterPro" id="IPR000182">
    <property type="entry name" value="GNAT_dom"/>
</dbReference>
<dbReference type="InterPro" id="IPR016181">
    <property type="entry name" value="Acyl_CoA_acyltransferase"/>
</dbReference>
<feature type="domain" description="N-acetyltransferase" evidence="1">
    <location>
        <begin position="19"/>
        <end position="179"/>
    </location>
</feature>
<dbReference type="SUPFAM" id="SSF55729">
    <property type="entry name" value="Acyl-CoA N-acyltransferases (Nat)"/>
    <property type="match status" value="1"/>
</dbReference>
<dbReference type="PROSITE" id="PS51186">
    <property type="entry name" value="GNAT"/>
    <property type="match status" value="1"/>
</dbReference>
<dbReference type="Proteomes" id="UP001549184">
    <property type="component" value="Unassembled WGS sequence"/>
</dbReference>
<dbReference type="EMBL" id="JBEPMU010000003">
    <property type="protein sequence ID" value="MET3652677.1"/>
    <property type="molecule type" value="Genomic_DNA"/>
</dbReference>
<evidence type="ECO:0000313" key="2">
    <source>
        <dbReference type="EMBL" id="MET3652677.1"/>
    </source>
</evidence>
<dbReference type="InterPro" id="IPR051531">
    <property type="entry name" value="N-acetyltransferase"/>
</dbReference>
<name>A0ABV2JV21_9GAMM</name>
<keyword evidence="3" id="KW-1185">Reference proteome</keyword>
<dbReference type="Gene3D" id="3.40.630.30">
    <property type="match status" value="1"/>
</dbReference>
<evidence type="ECO:0000313" key="3">
    <source>
        <dbReference type="Proteomes" id="UP001549184"/>
    </source>
</evidence>
<dbReference type="RefSeq" id="WP_354014074.1">
    <property type="nucleotide sequence ID" value="NZ_JBEPMU010000003.1"/>
</dbReference>
<evidence type="ECO:0000259" key="1">
    <source>
        <dbReference type="PROSITE" id="PS51186"/>
    </source>
</evidence>